<dbReference type="PROSITE" id="PS51257">
    <property type="entry name" value="PROKAR_LIPOPROTEIN"/>
    <property type="match status" value="1"/>
</dbReference>
<proteinExistence type="predicted"/>
<gene>
    <name evidence="1" type="ORF">SAMN06296052_11271</name>
</gene>
<reference evidence="2" key="1">
    <citation type="submission" date="2017-06" db="EMBL/GenBank/DDBJ databases">
        <authorList>
            <person name="Varghese N."/>
            <person name="Submissions S."/>
        </authorList>
    </citation>
    <scope>NUCLEOTIDE SEQUENCE [LARGE SCALE GENOMIC DNA]</scope>
    <source>
        <strain evidence="2">NKM1</strain>
    </source>
</reference>
<keyword evidence="2" id="KW-1185">Reference proteome</keyword>
<protein>
    <submittedName>
        <fullName evidence="1">Uncharacterized protein</fullName>
    </submittedName>
</protein>
<dbReference type="EMBL" id="FZOQ01000012">
    <property type="protein sequence ID" value="SNS73778.1"/>
    <property type="molecule type" value="Genomic_DNA"/>
</dbReference>
<sequence length="54" mass="6274">MKKNGQTHWFLSSSCCGTLSFLGLLQEKGGKAFFYLKRKLQKKECELYTKKARL</sequence>
<name>A0A239GYA3_9BACT</name>
<accession>A0A239GYA3</accession>
<evidence type="ECO:0000313" key="2">
    <source>
        <dbReference type="Proteomes" id="UP000198432"/>
    </source>
</evidence>
<evidence type="ECO:0000313" key="1">
    <source>
        <dbReference type="EMBL" id="SNS73778.1"/>
    </source>
</evidence>
<organism evidence="1 2">
    <name type="scientific">Pontibacter ummariensis</name>
    <dbReference type="NCBI Taxonomy" id="1610492"/>
    <lineage>
        <taxon>Bacteria</taxon>
        <taxon>Pseudomonadati</taxon>
        <taxon>Bacteroidota</taxon>
        <taxon>Cytophagia</taxon>
        <taxon>Cytophagales</taxon>
        <taxon>Hymenobacteraceae</taxon>
        <taxon>Pontibacter</taxon>
    </lineage>
</organism>
<dbReference type="AlphaFoldDB" id="A0A239GYA3"/>
<dbReference type="Proteomes" id="UP000198432">
    <property type="component" value="Unassembled WGS sequence"/>
</dbReference>